<dbReference type="Proteomes" id="UP000594638">
    <property type="component" value="Unassembled WGS sequence"/>
</dbReference>
<organism evidence="1 2">
    <name type="scientific">Olea europaea subsp. europaea</name>
    <dbReference type="NCBI Taxonomy" id="158383"/>
    <lineage>
        <taxon>Eukaryota</taxon>
        <taxon>Viridiplantae</taxon>
        <taxon>Streptophyta</taxon>
        <taxon>Embryophyta</taxon>
        <taxon>Tracheophyta</taxon>
        <taxon>Spermatophyta</taxon>
        <taxon>Magnoliopsida</taxon>
        <taxon>eudicotyledons</taxon>
        <taxon>Gunneridae</taxon>
        <taxon>Pentapetalae</taxon>
        <taxon>asterids</taxon>
        <taxon>lamiids</taxon>
        <taxon>Lamiales</taxon>
        <taxon>Oleaceae</taxon>
        <taxon>Oleeae</taxon>
        <taxon>Olea</taxon>
    </lineage>
</organism>
<evidence type="ECO:0000313" key="2">
    <source>
        <dbReference type="Proteomes" id="UP000594638"/>
    </source>
</evidence>
<proteinExistence type="predicted"/>
<comment type="caution">
    <text evidence="1">The sequence shown here is derived from an EMBL/GenBank/DDBJ whole genome shotgun (WGS) entry which is preliminary data.</text>
</comment>
<sequence>MQQNHHKNHSISPKKLCWVLQHHKNLHSNELEGISDPLSPCTLTSTTEPLDVASPHEVDTVCGSVMSKVHRMGPTSEEHRTPHSTFRVAVAALTSPSSWVAIGVGW</sequence>
<gene>
    <name evidence="1" type="ORF">OLEA9_A000486</name>
</gene>
<reference evidence="1 2" key="1">
    <citation type="submission" date="2019-12" db="EMBL/GenBank/DDBJ databases">
        <authorList>
            <person name="Alioto T."/>
            <person name="Alioto T."/>
            <person name="Gomez Garrido J."/>
        </authorList>
    </citation>
    <scope>NUCLEOTIDE SEQUENCE [LARGE SCALE GENOMIC DNA]</scope>
</reference>
<dbReference type="EMBL" id="CACTIH010005685">
    <property type="protein sequence ID" value="CAA3000341.1"/>
    <property type="molecule type" value="Genomic_DNA"/>
</dbReference>
<dbReference type="Gramene" id="OE9A000486T1">
    <property type="protein sequence ID" value="OE9A000486C1"/>
    <property type="gene ID" value="OE9A000486"/>
</dbReference>
<name>A0A8S0T646_OLEEU</name>
<accession>A0A8S0T646</accession>
<evidence type="ECO:0000313" key="1">
    <source>
        <dbReference type="EMBL" id="CAA3000341.1"/>
    </source>
</evidence>
<protein>
    <submittedName>
        <fullName evidence="1">Uncharacterized protein</fullName>
    </submittedName>
</protein>
<keyword evidence="2" id="KW-1185">Reference proteome</keyword>
<dbReference type="AlphaFoldDB" id="A0A8S0T646"/>